<name>A0A0D5Y1P8_9PSED</name>
<dbReference type="AlphaFoldDB" id="A0A0D5Y1P8"/>
<evidence type="ECO:0000313" key="1">
    <source>
        <dbReference type="EMBL" id="AKA24922.1"/>
    </source>
</evidence>
<reference evidence="1 2" key="1">
    <citation type="journal article" date="2015" name="Mol. Plant Microbe Interact.">
        <title>Comparative Genomic Analysis of Pseudomonas chlororaphis PCL1606 Reveals New Insight into Antifungal Compounds Involved in Biocontrol.</title>
        <authorList>
            <person name="Calderon C.E."/>
            <person name="Ramos C."/>
            <person name="de Vicente A."/>
            <person name="Cazorla F.M."/>
        </authorList>
    </citation>
    <scope>NUCLEOTIDE SEQUENCE [LARGE SCALE GENOMIC DNA]</scope>
    <source>
        <strain evidence="1 2">PCL1606</strain>
    </source>
</reference>
<dbReference type="EMBL" id="CP011110">
    <property type="protein sequence ID" value="AKA24922.1"/>
    <property type="molecule type" value="Genomic_DNA"/>
</dbReference>
<dbReference type="Proteomes" id="UP000032748">
    <property type="component" value="Chromosome"/>
</dbReference>
<proteinExistence type="predicted"/>
<evidence type="ECO:0000313" key="2">
    <source>
        <dbReference type="Proteomes" id="UP000032748"/>
    </source>
</evidence>
<organism evidence="1 2">
    <name type="scientific">Pseudomonas chlororaphis</name>
    <dbReference type="NCBI Taxonomy" id="587753"/>
    <lineage>
        <taxon>Bacteria</taxon>
        <taxon>Pseudomonadati</taxon>
        <taxon>Pseudomonadota</taxon>
        <taxon>Gammaproteobacteria</taxon>
        <taxon>Pseudomonadales</taxon>
        <taxon>Pseudomonadaceae</taxon>
        <taxon>Pseudomonas</taxon>
    </lineage>
</organism>
<dbReference type="PATRIC" id="fig|587753.10.peg.3457"/>
<accession>A0A0D5Y1P8</accession>
<sequence>MPLGQGAGAARFYCCEVRPARGRESKLLQGLVKKQVDFLLRVNFDSAKQ</sequence>
<dbReference type="KEGG" id="pcz:PCL1606_34710"/>
<gene>
    <name evidence="1" type="ORF">PCL1606_34710</name>
</gene>
<protein>
    <submittedName>
        <fullName evidence="1">Uncharacterized protein</fullName>
    </submittedName>
</protein>